<dbReference type="EMBL" id="CP042905">
    <property type="protein sequence ID" value="QEE14631.1"/>
    <property type="molecule type" value="Genomic_DNA"/>
</dbReference>
<dbReference type="OrthoDB" id="57329at2157"/>
<dbReference type="Proteomes" id="UP000321408">
    <property type="component" value="Chromosome"/>
</dbReference>
<dbReference type="CDD" id="cd14862">
    <property type="entry name" value="Fe-ADH-like"/>
    <property type="match status" value="1"/>
</dbReference>
<dbReference type="Gene3D" id="3.40.50.1970">
    <property type="match status" value="1"/>
</dbReference>
<reference evidence="4 5" key="1">
    <citation type="journal article" date="2020" name="Nature">
        <title>Isolation of an archaeon at the prokaryote-eukaryote interface.</title>
        <authorList>
            <person name="Imachi H."/>
            <person name="Nobu M.K."/>
            <person name="Nakahara N."/>
            <person name="Morono Y."/>
            <person name="Ogawara M."/>
            <person name="Takaki Y."/>
            <person name="Takano Y."/>
            <person name="Uematsu K."/>
            <person name="Ikuta T."/>
            <person name="Ito M."/>
            <person name="Matsui Y."/>
            <person name="Miyazaki M."/>
            <person name="Murata K."/>
            <person name="Saito Y."/>
            <person name="Sakai S."/>
            <person name="Song C."/>
            <person name="Tasumi E."/>
            <person name="Yamanaka Y."/>
            <person name="Yamaguchi T."/>
            <person name="Kamagata Y."/>
            <person name="Tamaki H."/>
            <person name="Takai K."/>
        </authorList>
    </citation>
    <scope>NUCLEOTIDE SEQUENCE [LARGE SCALE GENOMIC DNA]</scope>
    <source>
        <strain evidence="4 5">MK-D1</strain>
    </source>
</reference>
<dbReference type="PROSITE" id="PS00913">
    <property type="entry name" value="ADH_IRON_1"/>
    <property type="match status" value="1"/>
</dbReference>
<evidence type="ECO:0000313" key="4">
    <source>
        <dbReference type="EMBL" id="QEE14631.1"/>
    </source>
</evidence>
<dbReference type="Pfam" id="PF25137">
    <property type="entry name" value="ADH_Fe_C"/>
    <property type="match status" value="1"/>
</dbReference>
<dbReference type="FunFam" id="3.40.50.1970:FF:000003">
    <property type="entry name" value="Alcohol dehydrogenase, iron-containing"/>
    <property type="match status" value="1"/>
</dbReference>
<gene>
    <name evidence="4" type="ORF">DSAG12_00444</name>
</gene>
<sequence>MWFFDSPKIIFGEDALSHLEQIEGKKCFIVTDLGIIKAKLLDILTAVLKEAGKEWKVFDEVESDPKEDTILKGAKICQEYNPDLIIALGGGSAIDAAKGIWILYERPELQIDDMHPFIKLGLGTKAKMIAIPTTSGTGAETTWAIVITRIRDGITTKLEQANREAIPTIAIIDPIFTKDLPAKLTAATAFDALAHLLEGLISAWRNDFSDGMSLKAMDLIRTYLYRAYSDGHDMEAREKLHNAATIAGLAFGNSQAIMGHAMGHVLGANFHIHHGMAVGLFLPYILQYCINDPDNNETKLILSKFSKMQGIALWADSDDVAVQKLIQDIKNMQEQVHISKSLKELGIKKEEFEEKLELMGNQCLESASTTMSPRSATSDIFMRIFSYAYDGKDIDF</sequence>
<dbReference type="KEGG" id="psyt:DSAG12_00444"/>
<dbReference type="RefSeq" id="WP_147661580.1">
    <property type="nucleotide sequence ID" value="NZ_CP042905.2"/>
</dbReference>
<dbReference type="InterPro" id="IPR018211">
    <property type="entry name" value="ADH_Fe_CS"/>
</dbReference>
<dbReference type="GO" id="GO:0046872">
    <property type="term" value="F:metal ion binding"/>
    <property type="evidence" value="ECO:0007669"/>
    <property type="project" value="InterPro"/>
</dbReference>
<feature type="domain" description="Fe-containing alcohol dehydrogenase-like C-terminal" evidence="3">
    <location>
        <begin position="185"/>
        <end position="388"/>
    </location>
</feature>
<proteinExistence type="predicted"/>
<name>A0A5B9D6Q1_9ARCH</name>
<keyword evidence="1" id="KW-0560">Oxidoreductase</keyword>
<accession>A0A5B9D6Q1</accession>
<dbReference type="Pfam" id="PF00465">
    <property type="entry name" value="Fe-ADH"/>
    <property type="match status" value="1"/>
</dbReference>
<dbReference type="GO" id="GO:0004022">
    <property type="term" value="F:alcohol dehydrogenase (NAD+) activity"/>
    <property type="evidence" value="ECO:0007669"/>
    <property type="project" value="TreeGrafter"/>
</dbReference>
<dbReference type="PANTHER" id="PTHR11496">
    <property type="entry name" value="ALCOHOL DEHYDROGENASE"/>
    <property type="match status" value="1"/>
</dbReference>
<keyword evidence="5" id="KW-1185">Reference proteome</keyword>
<organism evidence="4 5">
    <name type="scientific">Promethearchaeum syntrophicum</name>
    <dbReference type="NCBI Taxonomy" id="2594042"/>
    <lineage>
        <taxon>Archaea</taxon>
        <taxon>Promethearchaeati</taxon>
        <taxon>Promethearchaeota</taxon>
        <taxon>Promethearchaeia</taxon>
        <taxon>Promethearchaeales</taxon>
        <taxon>Promethearchaeaceae</taxon>
        <taxon>Promethearchaeum</taxon>
    </lineage>
</organism>
<protein>
    <submittedName>
        <fullName evidence="4">Iron-containing alcohol dehydrogenase</fullName>
    </submittedName>
</protein>
<dbReference type="GeneID" id="41328447"/>
<dbReference type="Gene3D" id="1.20.1090.10">
    <property type="entry name" value="Dehydroquinate synthase-like - alpha domain"/>
    <property type="match status" value="1"/>
</dbReference>
<dbReference type="PANTHER" id="PTHR11496:SF83">
    <property type="entry name" value="HYDROXYACID-OXOACID TRANSHYDROGENASE, MITOCHONDRIAL"/>
    <property type="match status" value="1"/>
</dbReference>
<dbReference type="InterPro" id="IPR056798">
    <property type="entry name" value="ADH_Fe_C"/>
</dbReference>
<evidence type="ECO:0000259" key="2">
    <source>
        <dbReference type="Pfam" id="PF00465"/>
    </source>
</evidence>
<evidence type="ECO:0000259" key="3">
    <source>
        <dbReference type="Pfam" id="PF25137"/>
    </source>
</evidence>
<dbReference type="SUPFAM" id="SSF56796">
    <property type="entry name" value="Dehydroquinate synthase-like"/>
    <property type="match status" value="1"/>
</dbReference>
<reference evidence="4 5" key="2">
    <citation type="journal article" date="2024" name="Int. J. Syst. Evol. Microbiol.">
        <title>Promethearchaeum syntrophicum gen. nov., sp. nov., an anaerobic, obligately syntrophic archaeon, the first isolate of the lineage 'Asgard' archaea, and proposal of the new archaeal phylum Promethearchaeota phyl. nov. and kingdom Promethearchaeati regn. nov.</title>
        <authorList>
            <person name="Imachi H."/>
            <person name="Nobu M.K."/>
            <person name="Kato S."/>
            <person name="Takaki Y."/>
            <person name="Miyazaki M."/>
            <person name="Miyata M."/>
            <person name="Ogawara M."/>
            <person name="Saito Y."/>
            <person name="Sakai S."/>
            <person name="Tahara Y.O."/>
            <person name="Takano Y."/>
            <person name="Tasumi E."/>
            <person name="Uematsu K."/>
            <person name="Yoshimura T."/>
            <person name="Itoh T."/>
            <person name="Ohkuma M."/>
            <person name="Takai K."/>
        </authorList>
    </citation>
    <scope>NUCLEOTIDE SEQUENCE [LARGE SCALE GENOMIC DNA]</scope>
    <source>
        <strain evidence="4 5">MK-D1</strain>
    </source>
</reference>
<dbReference type="InterPro" id="IPR001670">
    <property type="entry name" value="ADH_Fe/GldA"/>
</dbReference>
<evidence type="ECO:0000313" key="5">
    <source>
        <dbReference type="Proteomes" id="UP000321408"/>
    </source>
</evidence>
<dbReference type="InterPro" id="IPR039697">
    <property type="entry name" value="Alcohol_dehydrogenase_Fe"/>
</dbReference>
<dbReference type="AlphaFoldDB" id="A0A5B9D6Q1"/>
<feature type="domain" description="Alcohol dehydrogenase iron-type/glycerol dehydrogenase GldA" evidence="2">
    <location>
        <begin position="7"/>
        <end position="174"/>
    </location>
</feature>
<evidence type="ECO:0000256" key="1">
    <source>
        <dbReference type="ARBA" id="ARBA00023002"/>
    </source>
</evidence>